<dbReference type="GO" id="GO:0000127">
    <property type="term" value="C:transcription factor TFIIIC complex"/>
    <property type="evidence" value="ECO:0007669"/>
    <property type="project" value="TreeGrafter"/>
</dbReference>
<organism evidence="3 4">
    <name type="scientific">Sparus aurata</name>
    <name type="common">Gilthead sea bream</name>
    <dbReference type="NCBI Taxonomy" id="8175"/>
    <lineage>
        <taxon>Eukaryota</taxon>
        <taxon>Metazoa</taxon>
        <taxon>Chordata</taxon>
        <taxon>Craniata</taxon>
        <taxon>Vertebrata</taxon>
        <taxon>Euteleostomi</taxon>
        <taxon>Actinopterygii</taxon>
        <taxon>Neopterygii</taxon>
        <taxon>Teleostei</taxon>
        <taxon>Neoteleostei</taxon>
        <taxon>Acanthomorphata</taxon>
        <taxon>Eupercaria</taxon>
        <taxon>Spariformes</taxon>
        <taxon>Sparidae</taxon>
        <taxon>Sparus</taxon>
    </lineage>
</organism>
<dbReference type="Ensembl" id="ENSSAUT00010072730.1">
    <property type="protein sequence ID" value="ENSSAUP00010069496.1"/>
    <property type="gene ID" value="ENSSAUG00010027506.1"/>
</dbReference>
<dbReference type="RefSeq" id="XP_030265434.1">
    <property type="nucleotide sequence ID" value="XM_030409574.1"/>
</dbReference>
<reference evidence="3" key="3">
    <citation type="submission" date="2025-09" db="UniProtKB">
        <authorList>
            <consortium name="Ensembl"/>
        </authorList>
    </citation>
    <scope>IDENTIFICATION</scope>
</reference>
<dbReference type="InterPro" id="IPR039340">
    <property type="entry name" value="Tfc4/TFIIIC-102/Sfc4"/>
</dbReference>
<dbReference type="AlphaFoldDB" id="A0A671Z2U4"/>
<dbReference type="InterPro" id="IPR011990">
    <property type="entry name" value="TPR-like_helical_dom_sf"/>
</dbReference>
<dbReference type="OrthoDB" id="9991317at2759"/>
<feature type="compositionally biased region" description="Basic and acidic residues" evidence="2">
    <location>
        <begin position="22"/>
        <end position="34"/>
    </location>
</feature>
<evidence type="ECO:0000313" key="4">
    <source>
        <dbReference type="Proteomes" id="UP000472265"/>
    </source>
</evidence>
<evidence type="ECO:0000256" key="1">
    <source>
        <dbReference type="PROSITE-ProRule" id="PRU00339"/>
    </source>
</evidence>
<feature type="repeat" description="TPR" evidence="1">
    <location>
        <begin position="258"/>
        <end position="291"/>
    </location>
</feature>
<gene>
    <name evidence="3" type="primary">GTF3C3</name>
    <name evidence="3" type="synonym">gtf3c3</name>
</gene>
<reference evidence="3" key="1">
    <citation type="submission" date="2021-04" db="EMBL/GenBank/DDBJ databases">
        <authorList>
            <consortium name="Wellcome Sanger Institute Data Sharing"/>
        </authorList>
    </citation>
    <scope>NUCLEOTIDE SEQUENCE [LARGE SCALE GENOMIC DNA]</scope>
</reference>
<dbReference type="FunFam" id="1.25.40.10:FF:000128">
    <property type="entry name" value="General transcription factor IIIC, polypeptide 3, 102kDa"/>
    <property type="match status" value="1"/>
</dbReference>
<feature type="compositionally biased region" description="Basic and acidic residues" evidence="2">
    <location>
        <begin position="408"/>
        <end position="429"/>
    </location>
</feature>
<proteinExistence type="predicted"/>
<keyword evidence="4" id="KW-1185">Reference proteome</keyword>
<dbReference type="FunFam" id="1.25.40.10:FF:000155">
    <property type="entry name" value="General transcription factor 3C polypeptide 3"/>
    <property type="match status" value="1"/>
</dbReference>
<feature type="region of interest" description="Disordered" evidence="2">
    <location>
        <begin position="22"/>
        <end position="112"/>
    </location>
</feature>
<reference evidence="3" key="2">
    <citation type="submission" date="2025-08" db="UniProtKB">
        <authorList>
            <consortium name="Ensembl"/>
        </authorList>
    </citation>
    <scope>IDENTIFICATION</scope>
</reference>
<feature type="region of interest" description="Disordered" evidence="2">
    <location>
        <begin position="408"/>
        <end position="444"/>
    </location>
</feature>
<dbReference type="InterPro" id="IPR019734">
    <property type="entry name" value="TPR_rpt"/>
</dbReference>
<feature type="region of interest" description="Disordered" evidence="2">
    <location>
        <begin position="125"/>
        <end position="159"/>
    </location>
</feature>
<dbReference type="Pfam" id="PF13181">
    <property type="entry name" value="TPR_8"/>
    <property type="match status" value="2"/>
</dbReference>
<protein>
    <submittedName>
        <fullName evidence="3">General transcription factor IIIC, polypeptide 3</fullName>
    </submittedName>
</protein>
<dbReference type="Proteomes" id="UP000472265">
    <property type="component" value="Chromosome 24"/>
</dbReference>
<name>A0A671Z2U4_SPAAU</name>
<dbReference type="GeneTree" id="ENSGT00390000016929"/>
<dbReference type="GeneID" id="115576925"/>
<accession>A0A671Z2U4</accession>
<dbReference type="Gene3D" id="1.25.40.10">
    <property type="entry name" value="Tetratricopeptide repeat domain"/>
    <property type="match status" value="3"/>
</dbReference>
<feature type="compositionally biased region" description="Acidic residues" evidence="2">
    <location>
        <begin position="149"/>
        <end position="158"/>
    </location>
</feature>
<dbReference type="SUPFAM" id="SSF48452">
    <property type="entry name" value="TPR-like"/>
    <property type="match status" value="3"/>
</dbReference>
<dbReference type="SMART" id="SM00028">
    <property type="entry name" value="TPR"/>
    <property type="match status" value="6"/>
</dbReference>
<feature type="compositionally biased region" description="Basic and acidic residues" evidence="2">
    <location>
        <begin position="139"/>
        <end position="148"/>
    </location>
</feature>
<feature type="compositionally biased region" description="Polar residues" evidence="2">
    <location>
        <begin position="48"/>
        <end position="57"/>
    </location>
</feature>
<keyword evidence="1" id="KW-0802">TPR repeat</keyword>
<evidence type="ECO:0000256" key="2">
    <source>
        <dbReference type="SAM" id="MobiDB-lite"/>
    </source>
</evidence>
<dbReference type="CTD" id="9330"/>
<dbReference type="GO" id="GO:0006383">
    <property type="term" value="P:transcription by RNA polymerase III"/>
    <property type="evidence" value="ECO:0007669"/>
    <property type="project" value="InterPro"/>
</dbReference>
<feature type="compositionally biased region" description="Basic residues" evidence="2">
    <location>
        <begin position="125"/>
        <end position="138"/>
    </location>
</feature>
<dbReference type="PANTHER" id="PTHR23082:SF0">
    <property type="entry name" value="GENERAL TRANSCRIPTION FACTOR 3C POLYPEPTIDE 3"/>
    <property type="match status" value="1"/>
</dbReference>
<dbReference type="PROSITE" id="PS50005">
    <property type="entry name" value="TPR"/>
    <property type="match status" value="1"/>
</dbReference>
<evidence type="ECO:0000313" key="3">
    <source>
        <dbReference type="Ensembl" id="ENSSAUP00010069496.1"/>
    </source>
</evidence>
<feature type="compositionally biased region" description="Acidic residues" evidence="2">
    <location>
        <begin position="84"/>
        <end position="107"/>
    </location>
</feature>
<dbReference type="Pfam" id="PF13432">
    <property type="entry name" value="TPR_16"/>
    <property type="match status" value="1"/>
</dbReference>
<sequence length="954" mass="109118">MSGFSAELIDYLEGRITFEEFDKRRDERRVKESGETEVSAEGVEDDAQPSTSAQFPSNKDDGVSPGVQLAFASMLGETPQPPSSEEEEEEEEDSMSYVDDENDEDYKVEEVEGAKVDVEVEVKVRGKKQRRRAKGRGRRAQERERRKEEEEDDEEDPSVGDVFALEMELNRENKKMMRERRHRSKLPRALRGLMGEANIRYARGEKEDAIMMCMEIIRQAPLAYEPFSTLAMIYEDDEDMDKALQFGLIAAHLNPSDGEEWIRLAEMSLEQDNIRQAIVCYTKAIKYNPTNVRYLWERSSLHMRLGEHKHCMDGYRRILSLLPMEDGEHFMQLSKDMAKSYYESSDLTSALGVIEDALLRHPSLVSDDFINMAAELYIASRQYNKALEVLVQFAGLLLIRDEAAAEVVEPKQEEKEAESTAEEEEKKSEEETESESVDKTAAEQKAEIKDVQVPDSVPVDLRAKLMVCLIHLHVFTPLEGLVSTLMEQSAEEIGDLYLDVAEAYLEEGEYMTALPLLSALVISEKYNLAVVWLRHAECLKALGHMEVAAESYTKVVEMAPLHLEARLSLATLQQQLGRPECALKALESMYDSETLAQDSSAAQKELKLLLHRSTLLKTQGRIQDYLDSTITMISMLLKVAMQRAKVVVRSVIVSGENHLRLVKVKDMQTEIADQEAAYLDNTGKTNVLSKEDWWQLLVSCVLTLCDVQRYEEAELMVESAMEFYSFYDNKPRRKEMEFIGLSATILDRNHYNAYNYIRLMLMEKVDLPQLWNIFNQLTITSHHQRHHRFCLRLLLKHPENHALCVLCGHNAMVSGSFKHALGQYVQAFQTHPDNPLYSLCVGLTFFHMASQKYVAKRHALVLQGFSFLWRYVELRGECQESMYNLGRALHQMGLTHLAIHYYQKALTMPAPKLEGMPDDQVDLQREIAFNLSLIYQASGNMGMARQLINTHCVV</sequence>
<dbReference type="PANTHER" id="PTHR23082">
    <property type="entry name" value="TRANSCRIPTION INITIATION FACTOR IIIC TFIIIC , POLYPEPTIDE 3-RELATED"/>
    <property type="match status" value="1"/>
</dbReference>